<dbReference type="InterPro" id="IPR015797">
    <property type="entry name" value="NUDIX_hydrolase-like_dom_sf"/>
</dbReference>
<sequence length="182" mass="20838">MNFRERVKSSQTIYDGHILRLEKQQVTTPRGKTATREIIRHAAAIALLIITPEQEMILVKQWRAPVQKVTLEIPAGKVDERDHNDLFHAARREMNEETRLQATNLTKVATTYSSPGFTDEQITLFLATGVSSVKDQLPQDEDENLQILKVSRDQARQMVENGEIDDQKTVMAVYYWLSQEDG</sequence>
<dbReference type="InterPro" id="IPR000086">
    <property type="entry name" value="NUDIX_hydrolase_dom"/>
</dbReference>
<dbReference type="Gene3D" id="3.90.79.10">
    <property type="entry name" value="Nucleoside Triphosphate Pyrophosphohydrolase"/>
    <property type="match status" value="1"/>
</dbReference>
<keyword evidence="2 4" id="KW-0378">Hydrolase</keyword>
<gene>
    <name evidence="4" type="ORF">HMPREF0501_00027</name>
</gene>
<proteinExistence type="predicted"/>
<evidence type="ECO:0000256" key="2">
    <source>
        <dbReference type="ARBA" id="ARBA00022801"/>
    </source>
</evidence>
<dbReference type="AlphaFoldDB" id="C7XTE2"/>
<dbReference type="CDD" id="cd03424">
    <property type="entry name" value="NUDIX_ADPRase_Nudt5_UGPPase_Nudt14"/>
    <property type="match status" value="1"/>
</dbReference>
<feature type="domain" description="Nudix hydrolase" evidence="3">
    <location>
        <begin position="39"/>
        <end position="172"/>
    </location>
</feature>
<dbReference type="HOGENOM" id="CLU_062658_5_1_9"/>
<evidence type="ECO:0000256" key="1">
    <source>
        <dbReference type="ARBA" id="ARBA00001946"/>
    </source>
</evidence>
<dbReference type="Pfam" id="PF00293">
    <property type="entry name" value="NUDIX"/>
    <property type="match status" value="1"/>
</dbReference>
<dbReference type="GO" id="GO:0005829">
    <property type="term" value="C:cytosol"/>
    <property type="evidence" value="ECO:0007669"/>
    <property type="project" value="TreeGrafter"/>
</dbReference>
<reference evidence="4 5" key="1">
    <citation type="submission" date="2009-06" db="EMBL/GenBank/DDBJ databases">
        <title>The Genome Sequence of Lactobacillus coleohominis strain 101-4-CHN.</title>
        <authorList>
            <consortium name="The Broad Institute Genome Sequencing Platform"/>
            <person name="Ward D."/>
            <person name="Young S.K."/>
            <person name="Zeng Q."/>
            <person name="Koehrsen M."/>
            <person name="Alvarado L."/>
            <person name="Berlin A."/>
            <person name="Borenstein D."/>
            <person name="Chen Z."/>
            <person name="Engels R."/>
            <person name="Freedman E."/>
            <person name="Gellesch M."/>
            <person name="Goldberg J."/>
            <person name="Griggs A."/>
            <person name="Gujja S."/>
            <person name="Heiman D."/>
            <person name="Hepburn T."/>
            <person name="Howarth C."/>
            <person name="Jen D."/>
            <person name="Larson L."/>
            <person name="Lewis B."/>
            <person name="Mehta T."/>
            <person name="Park D."/>
            <person name="Pearson M."/>
            <person name="Roberts A."/>
            <person name="Saif S."/>
            <person name="Shea T."/>
            <person name="Shenoy N."/>
            <person name="Sisk P."/>
            <person name="Stolte C."/>
            <person name="Sykes S."/>
            <person name="Walk T."/>
            <person name="White J."/>
            <person name="Yandava C."/>
            <person name="Liu Y."/>
            <person name="Xu Q."/>
            <person name="Lander E."/>
            <person name="Nusbaum C."/>
            <person name="Galagan J."/>
            <person name="Birren B."/>
        </authorList>
    </citation>
    <scope>NUCLEOTIDE SEQUENCE [LARGE SCALE GENOMIC DNA]</scope>
    <source>
        <strain evidence="4 5">101-4-CHN</strain>
    </source>
</reference>
<dbReference type="EMBL" id="GG698802">
    <property type="protein sequence ID" value="EEU30622.1"/>
    <property type="molecule type" value="Genomic_DNA"/>
</dbReference>
<evidence type="ECO:0000313" key="4">
    <source>
        <dbReference type="EMBL" id="EEU30622.1"/>
    </source>
</evidence>
<organism evidence="4 5">
    <name type="scientific">Limosilactobacillus coleohominis 101-4-CHN</name>
    <dbReference type="NCBI Taxonomy" id="575594"/>
    <lineage>
        <taxon>Bacteria</taxon>
        <taxon>Bacillati</taxon>
        <taxon>Bacillota</taxon>
        <taxon>Bacilli</taxon>
        <taxon>Lactobacillales</taxon>
        <taxon>Lactobacillaceae</taxon>
        <taxon>Limosilactobacillus</taxon>
    </lineage>
</organism>
<dbReference type="GO" id="GO:0016787">
    <property type="term" value="F:hydrolase activity"/>
    <property type="evidence" value="ECO:0007669"/>
    <property type="project" value="UniProtKB-KW"/>
</dbReference>
<accession>C7XTE2</accession>
<comment type="cofactor">
    <cofactor evidence="1">
        <name>Mg(2+)</name>
        <dbReference type="ChEBI" id="CHEBI:18420"/>
    </cofactor>
</comment>
<evidence type="ECO:0000313" key="5">
    <source>
        <dbReference type="Proteomes" id="UP000003987"/>
    </source>
</evidence>
<dbReference type="GO" id="GO:0019693">
    <property type="term" value="P:ribose phosphate metabolic process"/>
    <property type="evidence" value="ECO:0007669"/>
    <property type="project" value="TreeGrafter"/>
</dbReference>
<dbReference type="GO" id="GO:0006753">
    <property type="term" value="P:nucleoside phosphate metabolic process"/>
    <property type="evidence" value="ECO:0007669"/>
    <property type="project" value="TreeGrafter"/>
</dbReference>
<dbReference type="STRING" id="575594.HMPREF0501_00027"/>
<name>C7XTE2_9LACO</name>
<dbReference type="RefSeq" id="WP_006915763.1">
    <property type="nucleotide sequence ID" value="NZ_GG698802.1"/>
</dbReference>
<dbReference type="Proteomes" id="UP000003987">
    <property type="component" value="Unassembled WGS sequence"/>
</dbReference>
<dbReference type="PANTHER" id="PTHR11839">
    <property type="entry name" value="UDP/ADP-SUGAR PYROPHOSPHATASE"/>
    <property type="match status" value="1"/>
</dbReference>
<keyword evidence="5" id="KW-1185">Reference proteome</keyword>
<dbReference type="eggNOG" id="COG0494">
    <property type="taxonomic scope" value="Bacteria"/>
</dbReference>
<dbReference type="PANTHER" id="PTHR11839:SF18">
    <property type="entry name" value="NUDIX HYDROLASE DOMAIN-CONTAINING PROTEIN"/>
    <property type="match status" value="1"/>
</dbReference>
<dbReference type="SUPFAM" id="SSF55811">
    <property type="entry name" value="Nudix"/>
    <property type="match status" value="1"/>
</dbReference>
<dbReference type="PROSITE" id="PS51462">
    <property type="entry name" value="NUDIX"/>
    <property type="match status" value="1"/>
</dbReference>
<evidence type="ECO:0000259" key="3">
    <source>
        <dbReference type="PROSITE" id="PS51462"/>
    </source>
</evidence>
<protein>
    <submittedName>
        <fullName evidence="4">Hydrolase, NUDIX family</fullName>
    </submittedName>
</protein>
<dbReference type="OrthoDB" id="9806150at2"/>